<dbReference type="PRINTS" id="PR00313">
    <property type="entry name" value="CABNDNGRPT"/>
</dbReference>
<dbReference type="InterPro" id="IPR036465">
    <property type="entry name" value="vWFA_dom_sf"/>
</dbReference>
<dbReference type="SUPFAM" id="SSF53300">
    <property type="entry name" value="vWA-like"/>
    <property type="match status" value="1"/>
</dbReference>
<keyword evidence="3" id="KW-0106">Calcium</keyword>
<protein>
    <submittedName>
        <fullName evidence="5">Ig-like domain-containing protein</fullName>
    </submittedName>
</protein>
<dbReference type="SUPFAM" id="SSF51120">
    <property type="entry name" value="beta-Roll"/>
    <property type="match status" value="1"/>
</dbReference>
<dbReference type="InterPro" id="IPR001343">
    <property type="entry name" value="Hemolysn_Ca-bd"/>
</dbReference>
<dbReference type="InterPro" id="IPR049826">
    <property type="entry name" value="Ig-like_ice"/>
</dbReference>
<evidence type="ECO:0000259" key="4">
    <source>
        <dbReference type="PROSITE" id="PS50234"/>
    </source>
</evidence>
<evidence type="ECO:0000256" key="3">
    <source>
        <dbReference type="ARBA" id="ARBA00022837"/>
    </source>
</evidence>
<comment type="subcellular location">
    <subcellularLocation>
        <location evidence="1">Secreted</location>
    </subcellularLocation>
</comment>
<dbReference type="NCBIfam" id="NF033510">
    <property type="entry name" value="Ca_tandemer"/>
    <property type="match status" value="3"/>
</dbReference>
<sequence length="937" mass="100469">GDTVTVIVDGKTVGTTTVENHDGKLTWTAQVDGSVLEHASTENVTAMVTTTDKAGNTTSAIDHHSYKIATITIDSIATDGDVTGKDSLKEQTITGHVGGDAKEGDSVSVTIGGDHYVTVVDDKLNWTVQVPGSVLMSADKELVHATVSVISPVTGEAVVAAENDKAYTVSVNPTIDINQITGDDVITQSEAHNGKVNITGTVSGDALPGDNIEVTLNGTVYHSKVTKDNTWTVAVDGIELLHDDDVTAKVITTHYGSHNASDKADEKYTVTIDAEIKIDSIATDNIVTNAEGKEQVSIKGTVGADVEDGDQITLTIGGKEFVGEAKDGHFDISVDGSALLKDSDRIVDASVIAKDEGGHTAIAIAQHDYNIDGVVIQGDNSDNTITGTVGSDLLIGDLDPAKLDEKPTNVNFVIDMSASMYQGRLINLSTVDGKESQSGYDVFVGTRGILTAADGTQLAKETGQYVHVTYEQMKAGLQYDCDSYENIKIKYSDTGDVIEKAYTSTECVFDIVKEAYNSLLTEIVNSTHDKHLLTFNVVLFNDALQDTLEFRYDSEKNEFLSNGKDLMTCLNGIGYPWGGTNFEPPLEKVSSLITDPNDRNIVYFLSDGKDSSFNTQNIHLLDKTEVVAIAVGASGDGTSVEKVASLSDLYNKEHPHDSDYPSYSKVITNANELNDTFHNIGQHFIPGSDTITGSDDNDVLVGDALNIHWMYDEGLLHGQYHEPVKGKVDTYPATIIKQYLADEAHNGDTNKVLTSDINQFIADHLDKFGNNEYGGNDHISSGKGNDILIGDGGNDTLDGGLGDDLLDGGLGNDFLTGGAGNDTFIWSDRSLVAKDSANNNPIDHIKDFAIGEDKIDLTDILDKSDNTTIDDLLKHVSAEIKDVGKDDKADVVLTVHNSDSSKQTTIVLDDFASHSDLTGITSSNEIVQHLFNDHVFK</sequence>
<dbReference type="InterPro" id="IPR002035">
    <property type="entry name" value="VWF_A"/>
</dbReference>
<dbReference type="GO" id="GO:0005509">
    <property type="term" value="F:calcium ion binding"/>
    <property type="evidence" value="ECO:0007669"/>
    <property type="project" value="InterPro"/>
</dbReference>
<dbReference type="Gene3D" id="3.40.50.410">
    <property type="entry name" value="von Willebrand factor, type A domain"/>
    <property type="match status" value="1"/>
</dbReference>
<proteinExistence type="predicted"/>
<dbReference type="NCBIfam" id="NF012196">
    <property type="entry name" value="Ig_like_ice"/>
    <property type="match status" value="3"/>
</dbReference>
<comment type="caution">
    <text evidence="5">The sequence shown here is derived from an EMBL/GenBank/DDBJ whole genome shotgun (WGS) entry which is preliminary data.</text>
</comment>
<reference evidence="5 6" key="1">
    <citation type="submission" date="2019-09" db="EMBL/GenBank/DDBJ databases">
        <title>Photobacterium damselae subsp. damselae CDC-2227-81, a human clinical isolate.</title>
        <authorList>
            <person name="Osorio C.R."/>
        </authorList>
    </citation>
    <scope>NUCLEOTIDE SEQUENCE [LARGE SCALE GENOMIC DNA]</scope>
    <source>
        <strain evidence="5 6">CDC-2227-81</strain>
    </source>
</reference>
<dbReference type="PANTHER" id="PTHR38340:SF1">
    <property type="entry name" value="S-LAYER PROTEIN"/>
    <property type="match status" value="1"/>
</dbReference>
<evidence type="ECO:0000256" key="1">
    <source>
        <dbReference type="ARBA" id="ARBA00004613"/>
    </source>
</evidence>
<feature type="non-terminal residue" evidence="5">
    <location>
        <position position="1"/>
    </location>
</feature>
<evidence type="ECO:0000256" key="2">
    <source>
        <dbReference type="ARBA" id="ARBA00022525"/>
    </source>
</evidence>
<gene>
    <name evidence="5" type="ORF">F6450_19720</name>
</gene>
<dbReference type="InterPro" id="IPR013783">
    <property type="entry name" value="Ig-like_fold"/>
</dbReference>
<dbReference type="PROSITE" id="PS50234">
    <property type="entry name" value="VWFA"/>
    <property type="match status" value="1"/>
</dbReference>
<accession>A0AAD3ZTW8</accession>
<dbReference type="Gene3D" id="2.60.40.10">
    <property type="entry name" value="Immunoglobulins"/>
    <property type="match status" value="4"/>
</dbReference>
<dbReference type="PANTHER" id="PTHR38340">
    <property type="entry name" value="S-LAYER PROTEIN"/>
    <property type="match status" value="1"/>
</dbReference>
<dbReference type="GO" id="GO:0005576">
    <property type="term" value="C:extracellular region"/>
    <property type="evidence" value="ECO:0007669"/>
    <property type="project" value="UniProtKB-SubCell"/>
</dbReference>
<feature type="domain" description="VWFA" evidence="4">
    <location>
        <begin position="486"/>
        <end position="680"/>
    </location>
</feature>
<dbReference type="AlphaFoldDB" id="A0AAD3ZTW8"/>
<name>A0AAD3ZTW8_PHODD</name>
<dbReference type="PROSITE" id="PS00330">
    <property type="entry name" value="HEMOLYSIN_CALCIUM"/>
    <property type="match status" value="3"/>
</dbReference>
<dbReference type="RefSeq" id="WP_151183287.1">
    <property type="nucleotide sequence ID" value="NZ_VZUQ01000097.1"/>
</dbReference>
<dbReference type="Proteomes" id="UP000480943">
    <property type="component" value="Unassembled WGS sequence"/>
</dbReference>
<keyword evidence="2" id="KW-0964">Secreted</keyword>
<evidence type="ECO:0000313" key="5">
    <source>
        <dbReference type="EMBL" id="KAB1173640.1"/>
    </source>
</evidence>
<organism evidence="5 6">
    <name type="scientific">Photobacterium damselae subsp. damselae</name>
    <name type="common">Listonella damsela</name>
    <dbReference type="NCBI Taxonomy" id="85581"/>
    <lineage>
        <taxon>Bacteria</taxon>
        <taxon>Pseudomonadati</taxon>
        <taxon>Pseudomonadota</taxon>
        <taxon>Gammaproteobacteria</taxon>
        <taxon>Vibrionales</taxon>
        <taxon>Vibrionaceae</taxon>
        <taxon>Photobacterium</taxon>
    </lineage>
</organism>
<dbReference type="Pfam" id="PF00353">
    <property type="entry name" value="HemolysinCabind"/>
    <property type="match status" value="3"/>
</dbReference>
<evidence type="ECO:0000313" key="6">
    <source>
        <dbReference type="Proteomes" id="UP000480943"/>
    </source>
</evidence>
<dbReference type="Gene3D" id="2.150.10.10">
    <property type="entry name" value="Serralysin-like metalloprotease, C-terminal"/>
    <property type="match status" value="1"/>
</dbReference>
<dbReference type="InterPro" id="IPR011049">
    <property type="entry name" value="Serralysin-like_metalloprot_C"/>
</dbReference>
<dbReference type="InterPro" id="IPR018511">
    <property type="entry name" value="Hemolysin-typ_Ca-bd_CS"/>
</dbReference>
<dbReference type="EMBL" id="VZUQ01000097">
    <property type="protein sequence ID" value="KAB1173640.1"/>
    <property type="molecule type" value="Genomic_DNA"/>
</dbReference>
<dbReference type="InterPro" id="IPR050557">
    <property type="entry name" value="RTX_toxin/Mannuronan_C5-epim"/>
</dbReference>